<evidence type="ECO:0000313" key="9">
    <source>
        <dbReference type="EMBL" id="KAF9460400.1"/>
    </source>
</evidence>
<reference evidence="9" key="1">
    <citation type="submission" date="2020-11" db="EMBL/GenBank/DDBJ databases">
        <authorList>
            <consortium name="DOE Joint Genome Institute"/>
            <person name="Ahrendt S."/>
            <person name="Riley R."/>
            <person name="Andreopoulos W."/>
            <person name="Labutti K."/>
            <person name="Pangilinan J."/>
            <person name="Ruiz-Duenas F.J."/>
            <person name="Barrasa J.M."/>
            <person name="Sanchez-Garcia M."/>
            <person name="Camarero S."/>
            <person name="Miyauchi S."/>
            <person name="Serrano A."/>
            <person name="Linde D."/>
            <person name="Babiker R."/>
            <person name="Drula E."/>
            <person name="Ayuso-Fernandez I."/>
            <person name="Pacheco R."/>
            <person name="Padilla G."/>
            <person name="Ferreira P."/>
            <person name="Barriuso J."/>
            <person name="Kellner H."/>
            <person name="Castanera R."/>
            <person name="Alfaro M."/>
            <person name="Ramirez L."/>
            <person name="Pisabarro A.G."/>
            <person name="Kuo A."/>
            <person name="Tritt A."/>
            <person name="Lipzen A."/>
            <person name="He G."/>
            <person name="Yan M."/>
            <person name="Ng V."/>
            <person name="Cullen D."/>
            <person name="Martin F."/>
            <person name="Rosso M.-N."/>
            <person name="Henrissat B."/>
            <person name="Hibbett D."/>
            <person name="Martinez A.T."/>
            <person name="Grigoriev I.V."/>
        </authorList>
    </citation>
    <scope>NUCLEOTIDE SEQUENCE</scope>
    <source>
        <strain evidence="9">CBS 247.69</strain>
    </source>
</reference>
<feature type="region of interest" description="Disordered" evidence="8">
    <location>
        <begin position="29"/>
        <end position="57"/>
    </location>
</feature>
<dbReference type="AlphaFoldDB" id="A0A9P5Y388"/>
<feature type="signal peptide" evidence="7">
    <location>
        <begin position="1"/>
        <end position="19"/>
    </location>
</feature>
<evidence type="ECO:0000256" key="2">
    <source>
        <dbReference type="ARBA" id="ARBA00010446"/>
    </source>
</evidence>
<organism evidence="9 10">
    <name type="scientific">Collybia nuda</name>
    <dbReference type="NCBI Taxonomy" id="64659"/>
    <lineage>
        <taxon>Eukaryota</taxon>
        <taxon>Fungi</taxon>
        <taxon>Dikarya</taxon>
        <taxon>Basidiomycota</taxon>
        <taxon>Agaricomycotina</taxon>
        <taxon>Agaricomycetes</taxon>
        <taxon>Agaricomycetidae</taxon>
        <taxon>Agaricales</taxon>
        <taxon>Tricholomatineae</taxon>
        <taxon>Clitocybaceae</taxon>
        <taxon>Collybia</taxon>
    </lineage>
</organism>
<proteinExistence type="inferred from homology"/>
<evidence type="ECO:0000256" key="3">
    <source>
        <dbReference type="ARBA" id="ARBA00022512"/>
    </source>
</evidence>
<comment type="caution">
    <text evidence="9">The sequence shown here is derived from an EMBL/GenBank/DDBJ whole genome shotgun (WGS) entry which is preliminary data.</text>
</comment>
<dbReference type="PROSITE" id="PS00956">
    <property type="entry name" value="HYDROPHOBIN"/>
    <property type="match status" value="1"/>
</dbReference>
<keyword evidence="4 7" id="KW-0964">Secreted</keyword>
<dbReference type="GO" id="GO:0009277">
    <property type="term" value="C:fungal-type cell wall"/>
    <property type="evidence" value="ECO:0007669"/>
    <property type="project" value="InterPro"/>
</dbReference>
<dbReference type="InterPro" id="IPR001338">
    <property type="entry name" value="Class_I_Hydrophobin"/>
</dbReference>
<dbReference type="InterPro" id="IPR019778">
    <property type="entry name" value="Class_I_Hydrophobin_CS"/>
</dbReference>
<keyword evidence="6 7" id="KW-1015">Disulfide bond</keyword>
<dbReference type="OrthoDB" id="4225815at2759"/>
<keyword evidence="10" id="KW-1185">Reference proteome</keyword>
<evidence type="ECO:0000313" key="10">
    <source>
        <dbReference type="Proteomes" id="UP000807353"/>
    </source>
</evidence>
<dbReference type="Proteomes" id="UP000807353">
    <property type="component" value="Unassembled WGS sequence"/>
</dbReference>
<evidence type="ECO:0000256" key="8">
    <source>
        <dbReference type="SAM" id="MobiDB-lite"/>
    </source>
</evidence>
<name>A0A9P5Y388_9AGAR</name>
<evidence type="ECO:0000256" key="7">
    <source>
        <dbReference type="RuleBase" id="RU365009"/>
    </source>
</evidence>
<dbReference type="EMBL" id="MU150299">
    <property type="protein sequence ID" value="KAF9460400.1"/>
    <property type="molecule type" value="Genomic_DNA"/>
</dbReference>
<evidence type="ECO:0000256" key="1">
    <source>
        <dbReference type="ARBA" id="ARBA00004191"/>
    </source>
</evidence>
<accession>A0A9P5Y388</accession>
<dbReference type="SMART" id="SM00075">
    <property type="entry name" value="HYDRO"/>
    <property type="match status" value="1"/>
</dbReference>
<evidence type="ECO:0000256" key="5">
    <source>
        <dbReference type="ARBA" id="ARBA00022729"/>
    </source>
</evidence>
<evidence type="ECO:0000256" key="4">
    <source>
        <dbReference type="ARBA" id="ARBA00022525"/>
    </source>
</evidence>
<evidence type="ECO:0000256" key="6">
    <source>
        <dbReference type="ARBA" id="ARBA00023157"/>
    </source>
</evidence>
<comment type="similarity">
    <text evidence="2 7">Belongs to the fungal hydrophobin family.</text>
</comment>
<gene>
    <name evidence="9" type="ORF">BDZ94DRAFT_1266144</name>
</gene>
<feature type="chain" id="PRO_5040539608" description="Hydrophobin" evidence="7">
    <location>
        <begin position="20"/>
        <end position="139"/>
    </location>
</feature>
<comment type="subcellular location">
    <subcellularLocation>
        <location evidence="1 7">Secreted</location>
        <location evidence="1 7">Cell wall</location>
    </subcellularLocation>
</comment>
<sequence>MKFTTIFAVVAAAAATVGAVPAETNAERLARGLSPNPPVRRSTPVGSAKRGTPSGTPGQCNTGAIQCCNSVTQANNPVAALLIGLLGIVVGPNVAVGLTCSPLSVIGIGGNSCTQQPVCCQNNSFNGLIAIGCSPINIG</sequence>
<dbReference type="CDD" id="cd23507">
    <property type="entry name" value="hydrophobin_I"/>
    <property type="match status" value="1"/>
</dbReference>
<protein>
    <recommendedName>
        <fullName evidence="7">Hydrophobin</fullName>
    </recommendedName>
</protein>
<keyword evidence="5 7" id="KW-0732">Signal</keyword>
<keyword evidence="3 7" id="KW-0134">Cell wall</keyword>
<dbReference type="Pfam" id="PF01185">
    <property type="entry name" value="Hydrophobin"/>
    <property type="match status" value="1"/>
</dbReference>
<dbReference type="GO" id="GO:0005199">
    <property type="term" value="F:structural constituent of cell wall"/>
    <property type="evidence" value="ECO:0007669"/>
    <property type="project" value="InterPro"/>
</dbReference>